<dbReference type="InterPro" id="IPR052029">
    <property type="entry name" value="PpiD_chaperone"/>
</dbReference>
<keyword evidence="5" id="KW-0812">Transmembrane</keyword>
<evidence type="ECO:0000256" key="13">
    <source>
        <dbReference type="ARBA" id="ARBA00042775"/>
    </source>
</evidence>
<proteinExistence type="inferred from homology"/>
<dbReference type="InterPro" id="IPR000297">
    <property type="entry name" value="PPIase_PpiC"/>
</dbReference>
<keyword evidence="15" id="KW-0413">Isomerase</keyword>
<evidence type="ECO:0000256" key="10">
    <source>
        <dbReference type="ARBA" id="ARBA00031484"/>
    </source>
</evidence>
<evidence type="ECO:0000256" key="2">
    <source>
        <dbReference type="ARBA" id="ARBA00018370"/>
    </source>
</evidence>
<dbReference type="InterPro" id="IPR027304">
    <property type="entry name" value="Trigger_fact/SurA_dom_sf"/>
</dbReference>
<dbReference type="RefSeq" id="WP_183955642.1">
    <property type="nucleotide sequence ID" value="NZ_JACIEB010000005.1"/>
</dbReference>
<keyword evidence="4" id="KW-0997">Cell inner membrane</keyword>
<dbReference type="EMBL" id="JACIEB010000005">
    <property type="protein sequence ID" value="MBB3982558.1"/>
    <property type="molecule type" value="Genomic_DNA"/>
</dbReference>
<dbReference type="Pfam" id="PF13624">
    <property type="entry name" value="SurA_N_3"/>
    <property type="match status" value="1"/>
</dbReference>
<evidence type="ECO:0000259" key="14">
    <source>
        <dbReference type="Pfam" id="PF13145"/>
    </source>
</evidence>
<comment type="similarity">
    <text evidence="11">Belongs to the PpiD chaperone family.</text>
</comment>
<evidence type="ECO:0000256" key="1">
    <source>
        <dbReference type="ARBA" id="ARBA00004382"/>
    </source>
</evidence>
<dbReference type="InterPro" id="IPR046357">
    <property type="entry name" value="PPIase_dom_sf"/>
</dbReference>
<accession>A0A7W6DME4</accession>
<evidence type="ECO:0000256" key="7">
    <source>
        <dbReference type="ARBA" id="ARBA00023136"/>
    </source>
</evidence>
<comment type="caution">
    <text evidence="15">The sequence shown here is derived from an EMBL/GenBank/DDBJ whole genome shotgun (WGS) entry which is preliminary data.</text>
</comment>
<dbReference type="AlphaFoldDB" id="A0A7W6DME4"/>
<keyword evidence="3" id="KW-1003">Cell membrane</keyword>
<evidence type="ECO:0000256" key="6">
    <source>
        <dbReference type="ARBA" id="ARBA00022989"/>
    </source>
</evidence>
<dbReference type="GO" id="GO:0003755">
    <property type="term" value="F:peptidyl-prolyl cis-trans isomerase activity"/>
    <property type="evidence" value="ECO:0007669"/>
    <property type="project" value="InterPro"/>
</dbReference>
<dbReference type="SUPFAM" id="SSF54534">
    <property type="entry name" value="FKBP-like"/>
    <property type="match status" value="1"/>
</dbReference>
<dbReference type="PANTHER" id="PTHR47529:SF1">
    <property type="entry name" value="PERIPLASMIC CHAPERONE PPID"/>
    <property type="match status" value="1"/>
</dbReference>
<evidence type="ECO:0000256" key="8">
    <source>
        <dbReference type="ARBA" id="ARBA00023186"/>
    </source>
</evidence>
<evidence type="ECO:0000256" key="5">
    <source>
        <dbReference type="ARBA" id="ARBA00022692"/>
    </source>
</evidence>
<gene>
    <name evidence="15" type="ORF">GGR44_002224</name>
</gene>
<dbReference type="Gene3D" id="3.10.50.40">
    <property type="match status" value="1"/>
</dbReference>
<evidence type="ECO:0000256" key="4">
    <source>
        <dbReference type="ARBA" id="ARBA00022519"/>
    </source>
</evidence>
<evidence type="ECO:0000313" key="15">
    <source>
        <dbReference type="EMBL" id="MBB3982558.1"/>
    </source>
</evidence>
<name>A0A7W6DME4_9SPHN</name>
<organism evidence="15 16">
    <name type="scientific">Sphingobium fontiphilum</name>
    <dbReference type="NCBI Taxonomy" id="944425"/>
    <lineage>
        <taxon>Bacteria</taxon>
        <taxon>Pseudomonadati</taxon>
        <taxon>Pseudomonadota</taxon>
        <taxon>Alphaproteobacteria</taxon>
        <taxon>Sphingomonadales</taxon>
        <taxon>Sphingomonadaceae</taxon>
        <taxon>Sphingobium</taxon>
    </lineage>
</organism>
<evidence type="ECO:0000256" key="12">
    <source>
        <dbReference type="ARBA" id="ARBA00040743"/>
    </source>
</evidence>
<dbReference type="Gene3D" id="1.10.4030.10">
    <property type="entry name" value="Porin chaperone SurA, peptide-binding domain"/>
    <property type="match status" value="1"/>
</dbReference>
<keyword evidence="7" id="KW-0472">Membrane</keyword>
<protein>
    <recommendedName>
        <fullName evidence="2">Parvulin-like PPIase</fullName>
    </recommendedName>
    <alternativeName>
        <fullName evidence="9">Peptidyl-prolyl cis-trans isomerase plp</fullName>
    </alternativeName>
    <alternativeName>
        <fullName evidence="12">Periplasmic chaperone PpiD</fullName>
    </alternativeName>
    <alternativeName>
        <fullName evidence="13">Periplasmic folding chaperone</fullName>
    </alternativeName>
    <alternativeName>
        <fullName evidence="10">Rotamase plp</fullName>
    </alternativeName>
</protein>
<evidence type="ECO:0000256" key="3">
    <source>
        <dbReference type="ARBA" id="ARBA00022475"/>
    </source>
</evidence>
<keyword evidence="8" id="KW-0143">Chaperone</keyword>
<dbReference type="GO" id="GO:0005886">
    <property type="term" value="C:plasma membrane"/>
    <property type="evidence" value="ECO:0007669"/>
    <property type="project" value="UniProtKB-SubCell"/>
</dbReference>
<feature type="domain" description="PpiC" evidence="14">
    <location>
        <begin position="254"/>
        <end position="373"/>
    </location>
</feature>
<evidence type="ECO:0000256" key="9">
    <source>
        <dbReference type="ARBA" id="ARBA00030642"/>
    </source>
</evidence>
<sequence>MLPAFRRFVQSKFGAAFALLFLGLIALAFVLGDVTGSGGLSALGGGGASAAKAGGAKLSQAELESRIQRAFESTRRDNPGLTSAAFFEQGGAAAVFDELVSALALGEFAGDEGVHISKRLVDAEIARIPAFQDASGNFNEQTFRSWLARERFSEQSLRDDITRVLLARQMVLPATLGPKLPDSLVLPYASLLLEARQGTIAAIPAAAFTDIQDPTDAQLADYYKANADRFTVPEQRRIRYAVIDLARFAQAAAPTAAEIAAYYNQNKARYAASETRTIEQLVLPTQAGAKAIADQVKGGKSLADAAKGAGLAVATIKDQSRAALAAQSSEAVASAAFGAAPGALAGPVRGSLGWVLVKVVAINTIPARTLAQVTPEITAALKEQKEKALLADFTGKIEDQIAEGGTFEEVVKDNGLKLETTAPIIATGQNVDDSAYVLPDDVKPLLQPVFAMGADDDAQMIPIVPDKRFALAAPGDIIAAAPPPLAKVKPAIVAQYKLNQGNQKAKALAEQIRAKVAKGAKLADAVAQAKVKLPTPQTVGGRRAELMQGQRQLPPPLAMMFSMATGSVKTLPMGQDRGYFVIRLDGVKAGDAGAQPALVDQVREQLAPVTGEEYGRQFQRAVAAHVGTTRDAGAVARAQKALSANAVGE</sequence>
<dbReference type="Proteomes" id="UP000552757">
    <property type="component" value="Unassembled WGS sequence"/>
</dbReference>
<dbReference type="PANTHER" id="PTHR47529">
    <property type="entry name" value="PEPTIDYL-PROLYL CIS-TRANS ISOMERASE D"/>
    <property type="match status" value="1"/>
</dbReference>
<reference evidence="15 16" key="1">
    <citation type="submission" date="2020-08" db="EMBL/GenBank/DDBJ databases">
        <title>Genomic Encyclopedia of Type Strains, Phase IV (KMG-IV): sequencing the most valuable type-strain genomes for metagenomic binning, comparative biology and taxonomic classification.</title>
        <authorList>
            <person name="Goeker M."/>
        </authorList>
    </citation>
    <scope>NUCLEOTIDE SEQUENCE [LARGE SCALE GENOMIC DNA]</scope>
    <source>
        <strain evidence="15 16">DSM 29348</strain>
    </source>
</reference>
<dbReference type="Pfam" id="PF13145">
    <property type="entry name" value="Rotamase_2"/>
    <property type="match status" value="1"/>
</dbReference>
<comment type="subcellular location">
    <subcellularLocation>
        <location evidence="1">Cell inner membrane</location>
        <topology evidence="1">Single-pass type II membrane protein</topology>
        <orientation evidence="1">Periplasmic side</orientation>
    </subcellularLocation>
</comment>
<evidence type="ECO:0000256" key="11">
    <source>
        <dbReference type="ARBA" id="ARBA00038408"/>
    </source>
</evidence>
<evidence type="ECO:0000313" key="16">
    <source>
        <dbReference type="Proteomes" id="UP000552757"/>
    </source>
</evidence>
<keyword evidence="16" id="KW-1185">Reference proteome</keyword>
<keyword evidence="6" id="KW-1133">Transmembrane helix</keyword>
<dbReference type="SUPFAM" id="SSF109998">
    <property type="entry name" value="Triger factor/SurA peptide-binding domain-like"/>
    <property type="match status" value="1"/>
</dbReference>